<keyword evidence="2" id="KW-1185">Reference proteome</keyword>
<gene>
    <name evidence="1" type="ORF">ICL16_09365</name>
</gene>
<dbReference type="AlphaFoldDB" id="A0A8J6XIX4"/>
<protein>
    <submittedName>
        <fullName evidence="1">DUF2281 domain-containing protein</fullName>
    </submittedName>
</protein>
<evidence type="ECO:0000313" key="1">
    <source>
        <dbReference type="EMBL" id="MBD2772279.1"/>
    </source>
</evidence>
<reference evidence="1" key="1">
    <citation type="submission" date="2020-09" db="EMBL/GenBank/DDBJ databases">
        <title>Iningainema tapete sp. nov. (Scytonemataceae, Cyanobacteria) from greenhouses in central Florida (USA) produces two types of nodularin with biosynthetic potential for microcystin-LR and anabaenopeptins.</title>
        <authorList>
            <person name="Berthold D.E."/>
            <person name="Lefler F.W."/>
            <person name="Huang I.-S."/>
            <person name="Abdulla H."/>
            <person name="Zimba P.V."/>
            <person name="Laughinghouse H.D. IV."/>
        </authorList>
    </citation>
    <scope>NUCLEOTIDE SEQUENCE</scope>
    <source>
        <strain evidence="1">BLCCT55</strain>
    </source>
</reference>
<dbReference type="Proteomes" id="UP000629098">
    <property type="component" value="Unassembled WGS sequence"/>
</dbReference>
<organism evidence="1 2">
    <name type="scientific">Iningainema tapete BLCC-T55</name>
    <dbReference type="NCBI Taxonomy" id="2748662"/>
    <lineage>
        <taxon>Bacteria</taxon>
        <taxon>Bacillati</taxon>
        <taxon>Cyanobacteriota</taxon>
        <taxon>Cyanophyceae</taxon>
        <taxon>Nostocales</taxon>
        <taxon>Scytonemataceae</taxon>
        <taxon>Iningainema tapete</taxon>
    </lineage>
</organism>
<dbReference type="RefSeq" id="WP_190826632.1">
    <property type="nucleotide sequence ID" value="NZ_CAWPPI010000036.1"/>
</dbReference>
<comment type="caution">
    <text evidence="1">The sequence shown here is derived from an EMBL/GenBank/DDBJ whole genome shotgun (WGS) entry which is preliminary data.</text>
</comment>
<proteinExistence type="predicted"/>
<accession>A0A8J6XIX4</accession>
<dbReference type="EMBL" id="JACXAE010000036">
    <property type="protein sequence ID" value="MBD2772279.1"/>
    <property type="molecule type" value="Genomic_DNA"/>
</dbReference>
<evidence type="ECO:0000313" key="2">
    <source>
        <dbReference type="Proteomes" id="UP000629098"/>
    </source>
</evidence>
<name>A0A8J6XIX4_9CYAN</name>
<sequence length="89" mass="10171">MSLEQLLLEKWRSLPQDLQQEAIDFVEFLKLKTTSTTQREAEPKLKPPLGERLGKSGEEIVASGVSLLDWEGVEREKAERRGGYREDAE</sequence>